<dbReference type="AlphaFoldDB" id="A0A4U5PJ71"/>
<evidence type="ECO:0000256" key="3">
    <source>
        <dbReference type="ARBA" id="ARBA00023054"/>
    </source>
</evidence>
<dbReference type="PROSITE" id="PS51842">
    <property type="entry name" value="IF_ROD_2"/>
    <property type="match status" value="1"/>
</dbReference>
<keyword evidence="4" id="KW-0539">Nucleus</keyword>
<dbReference type="PROSITE" id="PS51841">
    <property type="entry name" value="LTD"/>
    <property type="match status" value="1"/>
</dbReference>
<evidence type="ECO:0000313" key="10">
    <source>
        <dbReference type="Proteomes" id="UP000298663"/>
    </source>
</evidence>
<reference evidence="9 10" key="2">
    <citation type="journal article" date="2019" name="G3 (Bethesda)">
        <title>Hybrid Assembly of the Genome of the Entomopathogenic Nematode Steinernema carpocapsae Identifies the X-Chromosome.</title>
        <authorList>
            <person name="Serra L."/>
            <person name="Macchietto M."/>
            <person name="Macias-Munoz A."/>
            <person name="McGill C.J."/>
            <person name="Rodriguez I.M."/>
            <person name="Rodriguez B."/>
            <person name="Murad R."/>
            <person name="Mortazavi A."/>
        </authorList>
    </citation>
    <scope>NUCLEOTIDE SEQUENCE [LARGE SCALE GENOMIC DNA]</scope>
    <source>
        <strain evidence="9 10">ALL</strain>
    </source>
</reference>
<dbReference type="GO" id="GO:0006998">
    <property type="term" value="P:nuclear envelope organization"/>
    <property type="evidence" value="ECO:0007669"/>
    <property type="project" value="TreeGrafter"/>
</dbReference>
<evidence type="ECO:0000256" key="6">
    <source>
        <dbReference type="SAM" id="MobiDB-lite"/>
    </source>
</evidence>
<evidence type="ECO:0008006" key="11">
    <source>
        <dbReference type="Google" id="ProtNLM"/>
    </source>
</evidence>
<evidence type="ECO:0000259" key="8">
    <source>
        <dbReference type="PROSITE" id="PS51842"/>
    </source>
</evidence>
<dbReference type="GO" id="GO:0005652">
    <property type="term" value="C:nuclear lamina"/>
    <property type="evidence" value="ECO:0007669"/>
    <property type="project" value="TreeGrafter"/>
</dbReference>
<feature type="compositionally biased region" description="Low complexity" evidence="6">
    <location>
        <begin position="1"/>
        <end position="17"/>
    </location>
</feature>
<dbReference type="Pfam" id="PF00038">
    <property type="entry name" value="Filament"/>
    <property type="match status" value="1"/>
</dbReference>
<feature type="coiled-coil region" evidence="5">
    <location>
        <begin position="79"/>
        <end position="247"/>
    </location>
</feature>
<protein>
    <recommendedName>
        <fullName evidence="11">LTD domain-containing protein</fullName>
    </recommendedName>
</protein>
<dbReference type="EMBL" id="AZBU02000002">
    <property type="protein sequence ID" value="TKR96234.1"/>
    <property type="molecule type" value="Genomic_DNA"/>
</dbReference>
<comment type="caution">
    <text evidence="9">The sequence shown here is derived from an EMBL/GenBank/DDBJ whole genome shotgun (WGS) entry which is preliminary data.</text>
</comment>
<dbReference type="Pfam" id="PF00932">
    <property type="entry name" value="LTD"/>
    <property type="match status" value="1"/>
</dbReference>
<dbReference type="GO" id="GO:0005200">
    <property type="term" value="F:structural constituent of cytoskeleton"/>
    <property type="evidence" value="ECO:0007669"/>
    <property type="project" value="TreeGrafter"/>
</dbReference>
<comment type="subcellular location">
    <subcellularLocation>
        <location evidence="1">Nucleus</location>
    </subcellularLocation>
</comment>
<dbReference type="SUPFAM" id="SSF64593">
    <property type="entry name" value="Intermediate filament protein, coiled coil region"/>
    <property type="match status" value="2"/>
</dbReference>
<dbReference type="STRING" id="34508.A0A4U5PJ71"/>
<dbReference type="PANTHER" id="PTHR45721">
    <property type="entry name" value="LAMIN DM0-RELATED"/>
    <property type="match status" value="1"/>
</dbReference>
<feature type="region of interest" description="Disordered" evidence="6">
    <location>
        <begin position="1"/>
        <end position="35"/>
    </location>
</feature>
<organism evidence="9 10">
    <name type="scientific">Steinernema carpocapsae</name>
    <name type="common">Entomopathogenic nematode</name>
    <dbReference type="NCBI Taxonomy" id="34508"/>
    <lineage>
        <taxon>Eukaryota</taxon>
        <taxon>Metazoa</taxon>
        <taxon>Ecdysozoa</taxon>
        <taxon>Nematoda</taxon>
        <taxon>Chromadorea</taxon>
        <taxon>Rhabditida</taxon>
        <taxon>Tylenchina</taxon>
        <taxon>Panagrolaimomorpha</taxon>
        <taxon>Strongyloidoidea</taxon>
        <taxon>Steinernematidae</taxon>
        <taxon>Steinernema</taxon>
    </lineage>
</organism>
<evidence type="ECO:0000259" key="7">
    <source>
        <dbReference type="PROSITE" id="PS51841"/>
    </source>
</evidence>
<dbReference type="GO" id="GO:0051664">
    <property type="term" value="P:nuclear pore localization"/>
    <property type="evidence" value="ECO:0007669"/>
    <property type="project" value="TreeGrafter"/>
</dbReference>
<dbReference type="Proteomes" id="UP000298663">
    <property type="component" value="Unassembled WGS sequence"/>
</dbReference>
<dbReference type="GO" id="GO:0005882">
    <property type="term" value="C:intermediate filament"/>
    <property type="evidence" value="ECO:0007669"/>
    <property type="project" value="UniProtKB-KW"/>
</dbReference>
<dbReference type="InterPro" id="IPR036415">
    <property type="entry name" value="Lamin_tail_dom_sf"/>
</dbReference>
<dbReference type="PANTHER" id="PTHR45721:SF11">
    <property type="entry name" value="LAMIN DM0-RELATED"/>
    <property type="match status" value="1"/>
</dbReference>
<dbReference type="InterPro" id="IPR039008">
    <property type="entry name" value="IF_rod_dom"/>
</dbReference>
<gene>
    <name evidence="9" type="ORF">L596_010283</name>
</gene>
<dbReference type="GO" id="GO:0031507">
    <property type="term" value="P:heterochromatin formation"/>
    <property type="evidence" value="ECO:0007669"/>
    <property type="project" value="TreeGrafter"/>
</dbReference>
<dbReference type="OrthoDB" id="102442at2759"/>
<evidence type="ECO:0000256" key="1">
    <source>
        <dbReference type="ARBA" id="ARBA00004123"/>
    </source>
</evidence>
<feature type="domain" description="LTD" evidence="7">
    <location>
        <begin position="420"/>
        <end position="541"/>
    </location>
</feature>
<name>A0A4U5PJ71_STECR</name>
<dbReference type="GO" id="GO:0007097">
    <property type="term" value="P:nuclear migration"/>
    <property type="evidence" value="ECO:0007669"/>
    <property type="project" value="TreeGrafter"/>
</dbReference>
<dbReference type="SUPFAM" id="SSF74853">
    <property type="entry name" value="Lamin A/C globular tail domain"/>
    <property type="match status" value="1"/>
</dbReference>
<feature type="domain" description="IF rod" evidence="8">
    <location>
        <begin position="68"/>
        <end position="353"/>
    </location>
</feature>
<evidence type="ECO:0000256" key="5">
    <source>
        <dbReference type="SAM" id="Coils"/>
    </source>
</evidence>
<evidence type="ECO:0000256" key="2">
    <source>
        <dbReference type="ARBA" id="ARBA00022754"/>
    </source>
</evidence>
<keyword evidence="2" id="KW-0403">Intermediate filament</keyword>
<dbReference type="Gene3D" id="1.20.5.170">
    <property type="match status" value="1"/>
</dbReference>
<dbReference type="GO" id="GO:0090435">
    <property type="term" value="P:protein localization to nuclear envelope"/>
    <property type="evidence" value="ECO:0007669"/>
    <property type="project" value="TreeGrafter"/>
</dbReference>
<evidence type="ECO:0000313" key="9">
    <source>
        <dbReference type="EMBL" id="TKR96234.1"/>
    </source>
</evidence>
<proteinExistence type="predicted"/>
<keyword evidence="3 5" id="KW-0175">Coiled coil</keyword>
<keyword evidence="10" id="KW-1185">Reference proteome</keyword>
<dbReference type="SMART" id="SM01391">
    <property type="entry name" value="Filament"/>
    <property type="match status" value="1"/>
</dbReference>
<sequence>MQSAFFASSAAASAPPSTESQNGNEENHVNPHDAVLPANQRGHRQRLYVEHQHDVGAPVTHSPLPPARKGATFGLNNRLAQYIERVRSLESQNNQLKMQIRDVEVVERKERNDLIERYQEKVDELRKTLEDICGEKTRLEIERSKAVEGYDEVKNRVAKLERDLQFADRERLNCQSLVQDLQARLNTAENRRKHHEDENLLLKAENAELKKQLETLRSEIEDEAVLRTSLENKMITLKEDLDFARKTHSTQMDDVKRKRQVEMTSVSSEIEHRYQAQLQEQLQAMRAEFDARIGMNRREIDMMVSQRDEKISMLEAEIARMISEYRDLMDLKVQLDVELQAYQKLLEGEETRLHLSPSGSLNVSQEDLASGDASMNASMRNMAAGGASAASVSAFLESASRGLKRKRISNSNMDYSFDHSTKRFRCSAFADGDIAIDEVDTDGRHVRLKNKGEEDVSIGGWKVKSIGGGQEVVYKFHPRQMLKAGETITIWSKDSGEKHEPPHSLVMKNQIWPTGEDLRTGIQDTEGKTVAGMENVLEYGSRTMDNGNDPDQRCSIM</sequence>
<reference evidence="9 10" key="1">
    <citation type="journal article" date="2015" name="Genome Biol.">
        <title>Comparative genomics of Steinernema reveals deeply conserved gene regulatory networks.</title>
        <authorList>
            <person name="Dillman A.R."/>
            <person name="Macchietto M."/>
            <person name="Porter C.F."/>
            <person name="Rogers A."/>
            <person name="Williams B."/>
            <person name="Antoshechkin I."/>
            <person name="Lee M.M."/>
            <person name="Goodwin Z."/>
            <person name="Lu X."/>
            <person name="Lewis E.E."/>
            <person name="Goodrich-Blair H."/>
            <person name="Stock S.P."/>
            <person name="Adams B.J."/>
            <person name="Sternberg P.W."/>
            <person name="Mortazavi A."/>
        </authorList>
    </citation>
    <scope>NUCLEOTIDE SEQUENCE [LARGE SCALE GENOMIC DNA]</scope>
    <source>
        <strain evidence="9 10">ALL</strain>
    </source>
</reference>
<accession>A0A4U5PJ71</accession>
<dbReference type="InterPro" id="IPR001322">
    <property type="entry name" value="Lamin_tail_dom"/>
</dbReference>
<dbReference type="Gene3D" id="2.60.40.1260">
    <property type="entry name" value="Lamin Tail domain"/>
    <property type="match status" value="1"/>
</dbReference>
<evidence type="ECO:0000256" key="4">
    <source>
        <dbReference type="ARBA" id="ARBA00023242"/>
    </source>
</evidence>